<dbReference type="GeneID" id="45235370"/>
<proteinExistence type="predicted"/>
<accession>A0ABU0UVX2</accession>
<evidence type="ECO:0000313" key="1">
    <source>
        <dbReference type="EMBL" id="MDQ1208715.1"/>
    </source>
</evidence>
<evidence type="ECO:0000313" key="2">
    <source>
        <dbReference type="Proteomes" id="UP001233360"/>
    </source>
</evidence>
<dbReference type="RefSeq" id="WP_004924277.1">
    <property type="nucleotide sequence ID" value="NZ_BCMA01000018.1"/>
</dbReference>
<keyword evidence="2" id="KW-1185">Reference proteome</keyword>
<name>A0ABU0UVX2_ACIBI</name>
<dbReference type="EMBL" id="JAUTBK010000002">
    <property type="protein sequence ID" value="MDQ1208715.1"/>
    <property type="molecule type" value="Genomic_DNA"/>
</dbReference>
<gene>
    <name evidence="1" type="ORF">QE380_001638</name>
</gene>
<reference evidence="1 2" key="1">
    <citation type="submission" date="2023-07" db="EMBL/GenBank/DDBJ databases">
        <title>Functional and genomic diversity of the sorghum phyllosphere microbiome.</title>
        <authorList>
            <person name="Shade A."/>
        </authorList>
    </citation>
    <scope>NUCLEOTIDE SEQUENCE [LARGE SCALE GENOMIC DNA]</scope>
    <source>
        <strain evidence="1 2">SORGH_AS_0887</strain>
    </source>
</reference>
<sequence length="175" mass="20411">MSDTSKIIVERIGETDQHYLAGNSPELALERGDLRLQLVTISHNRQERLHFLHEAIAILEQSRVEFEEMPMSLYIDLSLQLAKAYMVYFELNREAKFALITQQILKPLAHLNHGDVFFFLAYASVVKDELALTRHWLDKYSKSNVCDLDLLHQHPAFDNIRKLDWFKTLVHAKAH</sequence>
<comment type="caution">
    <text evidence="1">The sequence shown here is derived from an EMBL/GenBank/DDBJ whole genome shotgun (WGS) entry which is preliminary data.</text>
</comment>
<protein>
    <submittedName>
        <fullName evidence="1">Uncharacterized protein</fullName>
    </submittedName>
</protein>
<dbReference type="Proteomes" id="UP001233360">
    <property type="component" value="Unassembled WGS sequence"/>
</dbReference>
<organism evidence="1 2">
    <name type="scientific">Acinetobacter baylyi</name>
    <dbReference type="NCBI Taxonomy" id="202950"/>
    <lineage>
        <taxon>Bacteria</taxon>
        <taxon>Pseudomonadati</taxon>
        <taxon>Pseudomonadota</taxon>
        <taxon>Gammaproteobacteria</taxon>
        <taxon>Moraxellales</taxon>
        <taxon>Moraxellaceae</taxon>
        <taxon>Acinetobacter</taxon>
    </lineage>
</organism>